<keyword evidence="2" id="KW-0812">Transmembrane</keyword>
<dbReference type="InterPro" id="IPR006201">
    <property type="entry name" value="Neur_channel"/>
</dbReference>
<dbReference type="Gene3D" id="1.20.58.390">
    <property type="entry name" value="Neurotransmitter-gated ion-channel transmembrane domain"/>
    <property type="match status" value="1"/>
</dbReference>
<feature type="domain" description="Neurotransmitter-gated ion-channel ligand-binding" evidence="3">
    <location>
        <begin position="60"/>
        <end position="224"/>
    </location>
</feature>
<sequence>MFLTAFPATRGDTGPGPGGPGPDKPVYSTSLETSLRRELFTGYEVLQRPRENVRIFISLTILTVNDLVWQDSRLDWSNSSTTSQDFTNVKFLFSTEEYVWRPALIIENSVNDIGIINDKFIPMRIASNGNIIWNPSGIYEVSCESDITYYPLDTQQCTVKISSWAYTSGEVSLDFGPESVDLSFYSANGEWDLISASSSKSGSKSRGGISFSSLTYSITLQRRPMFHIINTLFPVALMAVLIAMVFKLPVDSGEK</sequence>
<name>A0A8S3Q2S4_MYTED</name>
<reference evidence="4" key="1">
    <citation type="submission" date="2021-03" db="EMBL/GenBank/DDBJ databases">
        <authorList>
            <person name="Bekaert M."/>
        </authorList>
    </citation>
    <scope>NUCLEOTIDE SEQUENCE</scope>
</reference>
<evidence type="ECO:0000259" key="3">
    <source>
        <dbReference type="Pfam" id="PF02931"/>
    </source>
</evidence>
<dbReference type="OrthoDB" id="6135924at2759"/>
<dbReference type="GO" id="GO:0005230">
    <property type="term" value="F:extracellular ligand-gated monoatomic ion channel activity"/>
    <property type="evidence" value="ECO:0007669"/>
    <property type="project" value="InterPro"/>
</dbReference>
<keyword evidence="2" id="KW-0472">Membrane</keyword>
<accession>A0A8S3Q2S4</accession>
<dbReference type="SUPFAM" id="SSF63712">
    <property type="entry name" value="Nicotinic receptor ligand binding domain-like"/>
    <property type="match status" value="1"/>
</dbReference>
<dbReference type="Pfam" id="PF02931">
    <property type="entry name" value="Neur_chan_LBD"/>
    <property type="match status" value="1"/>
</dbReference>
<dbReference type="CDD" id="cd18989">
    <property type="entry name" value="LGIC_ECD_cation"/>
    <property type="match status" value="1"/>
</dbReference>
<dbReference type="Proteomes" id="UP000683360">
    <property type="component" value="Unassembled WGS sequence"/>
</dbReference>
<evidence type="ECO:0000313" key="4">
    <source>
        <dbReference type="EMBL" id="CAG2188791.1"/>
    </source>
</evidence>
<dbReference type="AlphaFoldDB" id="A0A8S3Q2S4"/>
<dbReference type="PRINTS" id="PR00252">
    <property type="entry name" value="NRIONCHANNEL"/>
</dbReference>
<dbReference type="InterPro" id="IPR038050">
    <property type="entry name" value="Neuro_actylchol_rec"/>
</dbReference>
<organism evidence="4 5">
    <name type="scientific">Mytilus edulis</name>
    <name type="common">Blue mussel</name>
    <dbReference type="NCBI Taxonomy" id="6550"/>
    <lineage>
        <taxon>Eukaryota</taxon>
        <taxon>Metazoa</taxon>
        <taxon>Spiralia</taxon>
        <taxon>Lophotrochozoa</taxon>
        <taxon>Mollusca</taxon>
        <taxon>Bivalvia</taxon>
        <taxon>Autobranchia</taxon>
        <taxon>Pteriomorphia</taxon>
        <taxon>Mytilida</taxon>
        <taxon>Mytiloidea</taxon>
        <taxon>Mytilidae</taxon>
        <taxon>Mytilinae</taxon>
        <taxon>Mytilus</taxon>
    </lineage>
</organism>
<dbReference type="GO" id="GO:0004888">
    <property type="term" value="F:transmembrane signaling receptor activity"/>
    <property type="evidence" value="ECO:0007669"/>
    <property type="project" value="InterPro"/>
</dbReference>
<comment type="caution">
    <text evidence="4">The sequence shown here is derived from an EMBL/GenBank/DDBJ whole genome shotgun (WGS) entry which is preliminary data.</text>
</comment>
<dbReference type="InterPro" id="IPR036734">
    <property type="entry name" value="Neur_chan_lig-bd_sf"/>
</dbReference>
<dbReference type="Gene3D" id="2.70.170.10">
    <property type="entry name" value="Neurotransmitter-gated ion-channel ligand-binding domain"/>
    <property type="match status" value="1"/>
</dbReference>
<proteinExistence type="predicted"/>
<feature type="region of interest" description="Disordered" evidence="1">
    <location>
        <begin position="1"/>
        <end position="26"/>
    </location>
</feature>
<dbReference type="PANTHER" id="PTHR18945">
    <property type="entry name" value="NEUROTRANSMITTER GATED ION CHANNEL"/>
    <property type="match status" value="1"/>
</dbReference>
<evidence type="ECO:0000256" key="1">
    <source>
        <dbReference type="SAM" id="MobiDB-lite"/>
    </source>
</evidence>
<protein>
    <recommendedName>
        <fullName evidence="3">Neurotransmitter-gated ion-channel ligand-binding domain-containing protein</fullName>
    </recommendedName>
</protein>
<evidence type="ECO:0000313" key="5">
    <source>
        <dbReference type="Proteomes" id="UP000683360"/>
    </source>
</evidence>
<dbReference type="GO" id="GO:0016020">
    <property type="term" value="C:membrane"/>
    <property type="evidence" value="ECO:0007669"/>
    <property type="project" value="InterPro"/>
</dbReference>
<keyword evidence="2" id="KW-1133">Transmembrane helix</keyword>
<keyword evidence="5" id="KW-1185">Reference proteome</keyword>
<dbReference type="InterPro" id="IPR006202">
    <property type="entry name" value="Neur_chan_lig-bd"/>
</dbReference>
<evidence type="ECO:0000256" key="2">
    <source>
        <dbReference type="SAM" id="Phobius"/>
    </source>
</evidence>
<feature type="transmembrane region" description="Helical" evidence="2">
    <location>
        <begin position="225"/>
        <end position="246"/>
    </location>
</feature>
<dbReference type="EMBL" id="CAJPWZ010000275">
    <property type="protein sequence ID" value="CAG2188791.1"/>
    <property type="molecule type" value="Genomic_DNA"/>
</dbReference>
<gene>
    <name evidence="4" type="ORF">MEDL_4196</name>
</gene>